<dbReference type="PANTHER" id="PTHR11880:SF8">
    <property type="entry name" value="SMALL RIBOSOMAL SUBUNIT PROTEIN US19M"/>
    <property type="match status" value="1"/>
</dbReference>
<organism evidence="5 6">
    <name type="scientific">Serendipita indica (strain DSM 11827)</name>
    <name type="common">Root endophyte fungus</name>
    <name type="synonym">Piriformospora indica</name>
    <dbReference type="NCBI Taxonomy" id="1109443"/>
    <lineage>
        <taxon>Eukaryota</taxon>
        <taxon>Fungi</taxon>
        <taxon>Dikarya</taxon>
        <taxon>Basidiomycota</taxon>
        <taxon>Agaricomycotina</taxon>
        <taxon>Agaricomycetes</taxon>
        <taxon>Sebacinales</taxon>
        <taxon>Serendipitaceae</taxon>
        <taxon>Serendipita</taxon>
    </lineage>
</organism>
<evidence type="ECO:0000256" key="4">
    <source>
        <dbReference type="RuleBase" id="RU003485"/>
    </source>
</evidence>
<evidence type="ECO:0000313" key="5">
    <source>
        <dbReference type="EMBL" id="CCA70904.1"/>
    </source>
</evidence>
<dbReference type="GO" id="GO:0003723">
    <property type="term" value="F:RNA binding"/>
    <property type="evidence" value="ECO:0007669"/>
    <property type="project" value="InterPro"/>
</dbReference>
<dbReference type="Proteomes" id="UP000007148">
    <property type="component" value="Unassembled WGS sequence"/>
</dbReference>
<dbReference type="Pfam" id="PF00203">
    <property type="entry name" value="Ribosomal_S19"/>
    <property type="match status" value="1"/>
</dbReference>
<dbReference type="InParanoid" id="G4THX8"/>
<evidence type="ECO:0000256" key="1">
    <source>
        <dbReference type="ARBA" id="ARBA00007345"/>
    </source>
</evidence>
<dbReference type="InterPro" id="IPR020934">
    <property type="entry name" value="Ribosomal_uS19_CS"/>
</dbReference>
<dbReference type="GO" id="GO:0006412">
    <property type="term" value="P:translation"/>
    <property type="evidence" value="ECO:0007669"/>
    <property type="project" value="InterPro"/>
</dbReference>
<keyword evidence="6" id="KW-1185">Reference proteome</keyword>
<evidence type="ECO:0000256" key="2">
    <source>
        <dbReference type="ARBA" id="ARBA00022980"/>
    </source>
</evidence>
<dbReference type="GO" id="GO:0005763">
    <property type="term" value="C:mitochondrial small ribosomal subunit"/>
    <property type="evidence" value="ECO:0007669"/>
    <property type="project" value="TreeGrafter"/>
</dbReference>
<dbReference type="InterPro" id="IPR002222">
    <property type="entry name" value="Ribosomal_uS19"/>
</dbReference>
<dbReference type="PIRSF" id="PIRSF002144">
    <property type="entry name" value="Ribosomal_S19"/>
    <property type="match status" value="1"/>
</dbReference>
<comment type="similarity">
    <text evidence="1 4">Belongs to the universal ribosomal protein uS19 family.</text>
</comment>
<evidence type="ECO:0000256" key="3">
    <source>
        <dbReference type="ARBA" id="ARBA00023274"/>
    </source>
</evidence>
<proteinExistence type="inferred from homology"/>
<dbReference type="OMA" id="EYVAFEV"/>
<evidence type="ECO:0000313" key="6">
    <source>
        <dbReference type="Proteomes" id="UP000007148"/>
    </source>
</evidence>
<dbReference type="PANTHER" id="PTHR11880">
    <property type="entry name" value="RIBOSOMAL PROTEIN S19P FAMILY MEMBER"/>
    <property type="match status" value="1"/>
</dbReference>
<dbReference type="SUPFAM" id="SSF54570">
    <property type="entry name" value="Ribosomal protein S19"/>
    <property type="match status" value="1"/>
</dbReference>
<dbReference type="GO" id="GO:0000028">
    <property type="term" value="P:ribosomal small subunit assembly"/>
    <property type="evidence" value="ECO:0007669"/>
    <property type="project" value="TreeGrafter"/>
</dbReference>
<keyword evidence="2 4" id="KW-0689">Ribosomal protein</keyword>
<dbReference type="STRING" id="1109443.G4THX8"/>
<comment type="caution">
    <text evidence="5">The sequence shown here is derived from an EMBL/GenBank/DDBJ whole genome shotgun (WGS) entry which is preliminary data.</text>
</comment>
<dbReference type="EMBL" id="CAFZ01000099">
    <property type="protein sequence ID" value="CCA70904.1"/>
    <property type="molecule type" value="Genomic_DNA"/>
</dbReference>
<name>G4THX8_SERID</name>
<dbReference type="OrthoDB" id="2043at2759"/>
<dbReference type="HAMAP" id="MF_00531">
    <property type="entry name" value="Ribosomal_uS19"/>
    <property type="match status" value="1"/>
</dbReference>
<dbReference type="Gene3D" id="3.30.860.10">
    <property type="entry name" value="30s Ribosomal Protein S19, Chain A"/>
    <property type="match status" value="1"/>
</dbReference>
<dbReference type="GO" id="GO:0003735">
    <property type="term" value="F:structural constituent of ribosome"/>
    <property type="evidence" value="ECO:0007669"/>
    <property type="project" value="InterPro"/>
</dbReference>
<sequence>MKPSLRLFSRSAWKGPYFVAFPNLRESIARNIPIYTKARACTVLPNFVGAKFMIHNGKMYNPVTITQEMVGHKLGEFAPTRKPFTYKASNKPK</sequence>
<dbReference type="InterPro" id="IPR023575">
    <property type="entry name" value="Ribosomal_uS19_SF"/>
</dbReference>
<dbReference type="HOGENOM" id="CLU_144911_1_0_1"/>
<protein>
    <submittedName>
        <fullName evidence="5">Probable mitochondrial ribosomal protein S19</fullName>
    </submittedName>
</protein>
<gene>
    <name evidence="5" type="ORF">PIIN_04840</name>
</gene>
<dbReference type="eggNOG" id="KOG0899">
    <property type="taxonomic scope" value="Eukaryota"/>
</dbReference>
<dbReference type="AlphaFoldDB" id="G4THX8"/>
<reference evidence="5 6" key="1">
    <citation type="journal article" date="2011" name="PLoS Pathog.">
        <title>Endophytic Life Strategies Decoded by Genome and Transcriptome Analyses of the Mutualistic Root Symbiont Piriformospora indica.</title>
        <authorList>
            <person name="Zuccaro A."/>
            <person name="Lahrmann U."/>
            <person name="Guldener U."/>
            <person name="Langen G."/>
            <person name="Pfiffi S."/>
            <person name="Biedenkopf D."/>
            <person name="Wong P."/>
            <person name="Samans B."/>
            <person name="Grimm C."/>
            <person name="Basiewicz M."/>
            <person name="Murat C."/>
            <person name="Martin F."/>
            <person name="Kogel K.H."/>
        </authorList>
    </citation>
    <scope>NUCLEOTIDE SEQUENCE [LARGE SCALE GENOMIC DNA]</scope>
    <source>
        <strain evidence="5 6">DSM 11827</strain>
    </source>
</reference>
<dbReference type="FunCoup" id="G4THX8">
    <property type="interactions" value="29"/>
</dbReference>
<accession>G4THX8</accession>
<dbReference type="PRINTS" id="PR00975">
    <property type="entry name" value="RIBOSOMALS19"/>
</dbReference>
<dbReference type="PROSITE" id="PS00323">
    <property type="entry name" value="RIBOSOMAL_S19"/>
    <property type="match status" value="1"/>
</dbReference>
<keyword evidence="3 4" id="KW-0687">Ribonucleoprotein</keyword>